<dbReference type="STRING" id="1391654.AKJ09_01930"/>
<protein>
    <submittedName>
        <fullName evidence="1">Uncharacterized protein</fullName>
    </submittedName>
</protein>
<keyword evidence="2" id="KW-1185">Reference proteome</keyword>
<dbReference type="AlphaFoldDB" id="A0A0K1PPF4"/>
<dbReference type="KEGG" id="llu:AKJ09_01930"/>
<sequence>MLWPRAAATTSKTIARQDVATSKERNVWRVLDGGANCTEGGQSPKRDTCCARKLELAAP</sequence>
<evidence type="ECO:0000313" key="2">
    <source>
        <dbReference type="Proteomes" id="UP000064967"/>
    </source>
</evidence>
<proteinExistence type="predicted"/>
<dbReference type="Proteomes" id="UP000064967">
    <property type="component" value="Chromosome"/>
</dbReference>
<evidence type="ECO:0000313" key="1">
    <source>
        <dbReference type="EMBL" id="AKU95266.1"/>
    </source>
</evidence>
<name>A0A0K1PPF4_9BACT</name>
<dbReference type="EMBL" id="CP012333">
    <property type="protein sequence ID" value="AKU95266.1"/>
    <property type="molecule type" value="Genomic_DNA"/>
</dbReference>
<organism evidence="1 2">
    <name type="scientific">Labilithrix luteola</name>
    <dbReference type="NCBI Taxonomy" id="1391654"/>
    <lineage>
        <taxon>Bacteria</taxon>
        <taxon>Pseudomonadati</taxon>
        <taxon>Myxococcota</taxon>
        <taxon>Polyangia</taxon>
        <taxon>Polyangiales</taxon>
        <taxon>Labilitrichaceae</taxon>
        <taxon>Labilithrix</taxon>
    </lineage>
</organism>
<gene>
    <name evidence="1" type="ORF">AKJ09_01930</name>
</gene>
<accession>A0A0K1PPF4</accession>
<reference evidence="1 2" key="1">
    <citation type="submission" date="2015-08" db="EMBL/GenBank/DDBJ databases">
        <authorList>
            <person name="Babu N.S."/>
            <person name="Beckwith C.J."/>
            <person name="Beseler K.G."/>
            <person name="Brison A."/>
            <person name="Carone J.V."/>
            <person name="Caskin T.P."/>
            <person name="Diamond M."/>
            <person name="Durham M.E."/>
            <person name="Foxe J.M."/>
            <person name="Go M."/>
            <person name="Henderson B.A."/>
            <person name="Jones I.B."/>
            <person name="McGettigan J.A."/>
            <person name="Micheletti S.J."/>
            <person name="Nasrallah M.E."/>
            <person name="Ortiz D."/>
            <person name="Piller C.R."/>
            <person name="Privatt S.R."/>
            <person name="Schneider S.L."/>
            <person name="Sharp S."/>
            <person name="Smith T.C."/>
            <person name="Stanton J.D."/>
            <person name="Ullery H.E."/>
            <person name="Wilson R.J."/>
            <person name="Serrano M.G."/>
            <person name="Buck G."/>
            <person name="Lee V."/>
            <person name="Wang Y."/>
            <person name="Carvalho R."/>
            <person name="Voegtly L."/>
            <person name="Shi R."/>
            <person name="Duckworth R."/>
            <person name="Johnson A."/>
            <person name="Loviza R."/>
            <person name="Walstead R."/>
            <person name="Shah Z."/>
            <person name="Kiflezghi M."/>
            <person name="Wade K."/>
            <person name="Ball S.L."/>
            <person name="Bradley K.W."/>
            <person name="Asai D.J."/>
            <person name="Bowman C.A."/>
            <person name="Russell D.A."/>
            <person name="Pope W.H."/>
            <person name="Jacobs-Sera D."/>
            <person name="Hendrix R.W."/>
            <person name="Hatfull G.F."/>
        </authorList>
    </citation>
    <scope>NUCLEOTIDE SEQUENCE [LARGE SCALE GENOMIC DNA]</scope>
    <source>
        <strain evidence="1 2">DSM 27648</strain>
    </source>
</reference>